<evidence type="ECO:0000256" key="1">
    <source>
        <dbReference type="SAM" id="MobiDB-lite"/>
    </source>
</evidence>
<accession>A0ABD5E218</accession>
<name>A0ABD5E218_9ACTN</name>
<feature type="region of interest" description="Disordered" evidence="1">
    <location>
        <begin position="1"/>
        <end position="103"/>
    </location>
</feature>
<keyword evidence="2" id="KW-0067">ATP-binding</keyword>
<gene>
    <name evidence="2" type="ORF">RM574_04170</name>
</gene>
<dbReference type="AlphaFoldDB" id="A0ABD5E218"/>
<keyword evidence="2" id="KW-0347">Helicase</keyword>
<keyword evidence="2" id="KW-0378">Hydrolase</keyword>
<keyword evidence="2" id="KW-0547">Nucleotide-binding</keyword>
<evidence type="ECO:0000313" key="3">
    <source>
        <dbReference type="Proteomes" id="UP001183607"/>
    </source>
</evidence>
<sequence>MSKHHRSQSEENSPRRGMPRRPDDDRLAARTEEERVRAGLDAYDPAEVPPATDTNPPGRVTESREYRDEKTELDREVRRGEARPDQLEARKERDPYPPTHYDD</sequence>
<evidence type="ECO:0000313" key="2">
    <source>
        <dbReference type="EMBL" id="MDT0414677.1"/>
    </source>
</evidence>
<reference evidence="3" key="1">
    <citation type="submission" date="2023-07" db="EMBL/GenBank/DDBJ databases">
        <title>30 novel species of actinomycetes from the DSMZ collection.</title>
        <authorList>
            <person name="Nouioui I."/>
        </authorList>
    </citation>
    <scope>NUCLEOTIDE SEQUENCE [LARGE SCALE GENOMIC DNA]</scope>
    <source>
        <strain evidence="3">DSM 41982</strain>
    </source>
</reference>
<dbReference type="Proteomes" id="UP001183607">
    <property type="component" value="Unassembled WGS sequence"/>
</dbReference>
<comment type="caution">
    <text evidence="2">The sequence shown here is derived from an EMBL/GenBank/DDBJ whole genome shotgun (WGS) entry which is preliminary data.</text>
</comment>
<feature type="compositionally biased region" description="Basic and acidic residues" evidence="1">
    <location>
        <begin position="61"/>
        <end position="103"/>
    </location>
</feature>
<feature type="compositionally biased region" description="Basic and acidic residues" evidence="1">
    <location>
        <begin position="7"/>
        <end position="38"/>
    </location>
</feature>
<proteinExistence type="predicted"/>
<dbReference type="GO" id="GO:0004386">
    <property type="term" value="F:helicase activity"/>
    <property type="evidence" value="ECO:0007669"/>
    <property type="project" value="UniProtKB-KW"/>
</dbReference>
<protein>
    <submittedName>
        <fullName evidence="2">DEAD/DEAH box helicase</fullName>
    </submittedName>
</protein>
<organism evidence="2 3">
    <name type="scientific">Streptomyces evansiae</name>
    <dbReference type="NCBI Taxonomy" id="3075535"/>
    <lineage>
        <taxon>Bacteria</taxon>
        <taxon>Bacillati</taxon>
        <taxon>Actinomycetota</taxon>
        <taxon>Actinomycetes</taxon>
        <taxon>Kitasatosporales</taxon>
        <taxon>Streptomycetaceae</taxon>
        <taxon>Streptomyces</taxon>
    </lineage>
</organism>
<dbReference type="RefSeq" id="WP_129288006.1">
    <property type="nucleotide sequence ID" value="NZ_JAVRER010000005.1"/>
</dbReference>
<dbReference type="EMBL" id="JAVRER010000005">
    <property type="protein sequence ID" value="MDT0414677.1"/>
    <property type="molecule type" value="Genomic_DNA"/>
</dbReference>